<sequence>MQFSSHCFSSQRLSSCRFPLRWLALIGALLLTGCATPPPKNPDNICSIFREYDGWYEDAVDMQDEWGTPIHVAMAFVKQESSYVHDAVPPRDYVLWVIPWGRISSAYGYAQAQDPAWSDYQKATRNGGSRTDFGDAMQFIGWYTTETQRQLGISKWDPYNQYLAYHEGRGGYKRGSYKAKPKVMQVARKVERQAKKYGGQLSSCREALESNRSWWSF</sequence>
<reference evidence="3" key="1">
    <citation type="submission" date="2016-07" db="EMBL/GenBank/DDBJ databases">
        <title>Nontailed viruses are major unrecognized killers of bacteria in the ocean.</title>
        <authorList>
            <person name="Kauffman K."/>
            <person name="Hussain F."/>
            <person name="Yang J."/>
            <person name="Arevalo P."/>
            <person name="Brown J."/>
            <person name="Cutler M."/>
            <person name="Kelly L."/>
            <person name="Polz M.F."/>
        </authorList>
    </citation>
    <scope>NUCLEOTIDE SEQUENCE [LARGE SCALE GENOMIC DNA]</scope>
    <source>
        <strain evidence="3">10N.261.45.A10</strain>
    </source>
</reference>
<name>A0A2N7LAL3_9GAMM</name>
<dbReference type="EMBL" id="MDAL01000020">
    <property type="protein sequence ID" value="PMN91872.1"/>
    <property type="molecule type" value="Genomic_DNA"/>
</dbReference>
<dbReference type="Gene3D" id="1.10.530.10">
    <property type="match status" value="1"/>
</dbReference>
<dbReference type="InterPro" id="IPR023346">
    <property type="entry name" value="Lysozyme-like_dom_sf"/>
</dbReference>
<evidence type="ECO:0000313" key="2">
    <source>
        <dbReference type="EMBL" id="PMN91872.1"/>
    </source>
</evidence>
<gene>
    <name evidence="2" type="ORF">BCT23_16175</name>
</gene>
<feature type="domain" description="Transglycosylase SLT" evidence="1">
    <location>
        <begin position="24"/>
        <end position="204"/>
    </location>
</feature>
<dbReference type="Proteomes" id="UP000235387">
    <property type="component" value="Unassembled WGS sequence"/>
</dbReference>
<dbReference type="SUPFAM" id="SSF53955">
    <property type="entry name" value="Lysozyme-like"/>
    <property type="match status" value="1"/>
</dbReference>
<evidence type="ECO:0000259" key="1">
    <source>
        <dbReference type="Pfam" id="PF19489"/>
    </source>
</evidence>
<dbReference type="Pfam" id="PF19489">
    <property type="entry name" value="SLT_4"/>
    <property type="match status" value="1"/>
</dbReference>
<organism evidence="2 3">
    <name type="scientific">Enterovibrio norvegicus</name>
    <dbReference type="NCBI Taxonomy" id="188144"/>
    <lineage>
        <taxon>Bacteria</taxon>
        <taxon>Pseudomonadati</taxon>
        <taxon>Pseudomonadota</taxon>
        <taxon>Gammaproteobacteria</taxon>
        <taxon>Vibrionales</taxon>
        <taxon>Vibrionaceae</taxon>
        <taxon>Enterovibrio</taxon>
    </lineage>
</organism>
<dbReference type="RefSeq" id="WP_102315816.1">
    <property type="nucleotide sequence ID" value="NZ_MCYQ01000001.1"/>
</dbReference>
<dbReference type="STRING" id="1190603.A1OO_11765"/>
<accession>A0A2N7LAL3</accession>
<proteinExistence type="predicted"/>
<protein>
    <recommendedName>
        <fullName evidence="1">Transglycosylase SLT domain-containing protein</fullName>
    </recommendedName>
</protein>
<evidence type="ECO:0000313" key="3">
    <source>
        <dbReference type="Proteomes" id="UP000235387"/>
    </source>
</evidence>
<dbReference type="AlphaFoldDB" id="A0A2N7LAL3"/>
<comment type="caution">
    <text evidence="2">The sequence shown here is derived from an EMBL/GenBank/DDBJ whole genome shotgun (WGS) entry which is preliminary data.</text>
</comment>
<dbReference type="InterPro" id="IPR045795">
    <property type="entry name" value="SLT_4"/>
</dbReference>